<accession>A0ABQ5VIJ6</accession>
<evidence type="ECO:0000313" key="1">
    <source>
        <dbReference type="EMBL" id="GLQ26931.1"/>
    </source>
</evidence>
<sequence length="61" mass="7184">MHGYNRAFWSEFRFFVTVIVEHGSIQSRLVRWIVSIPETGRDEGVAVWFEANSRQFRGNLP</sequence>
<keyword evidence="2" id="KW-1185">Reference proteome</keyword>
<reference evidence="1" key="1">
    <citation type="journal article" date="2014" name="Int. J. Syst. Evol. Microbiol.">
        <title>Complete genome of a new Firmicutes species belonging to the dominant human colonic microbiota ('Ruminococcus bicirculans') reveals two chromosomes and a selective capacity to utilize plant glucans.</title>
        <authorList>
            <consortium name="NISC Comparative Sequencing Program"/>
            <person name="Wegmann U."/>
            <person name="Louis P."/>
            <person name="Goesmann A."/>
            <person name="Henrissat B."/>
            <person name="Duncan S.H."/>
            <person name="Flint H.J."/>
        </authorList>
    </citation>
    <scope>NUCLEOTIDE SEQUENCE</scope>
    <source>
        <strain evidence="1">NBRC 109915</strain>
    </source>
</reference>
<name>A0ABQ5VIJ6_9RHOB</name>
<comment type="caution">
    <text evidence="1">The sequence shown here is derived from an EMBL/GenBank/DDBJ whole genome shotgun (WGS) entry which is preliminary data.</text>
</comment>
<reference evidence="1" key="2">
    <citation type="submission" date="2023-01" db="EMBL/GenBank/DDBJ databases">
        <title>Draft genome sequence of Sulfitobacter pacificus strain NBRC 109915.</title>
        <authorList>
            <person name="Sun Q."/>
            <person name="Mori K."/>
        </authorList>
    </citation>
    <scope>NUCLEOTIDE SEQUENCE</scope>
    <source>
        <strain evidence="1">NBRC 109915</strain>
    </source>
</reference>
<dbReference type="Proteomes" id="UP001161388">
    <property type="component" value="Unassembled WGS sequence"/>
</dbReference>
<gene>
    <name evidence="1" type="ORF">GCM10007927_17340</name>
</gene>
<evidence type="ECO:0000313" key="2">
    <source>
        <dbReference type="Proteomes" id="UP001161388"/>
    </source>
</evidence>
<protein>
    <submittedName>
        <fullName evidence="1">Uncharacterized protein</fullName>
    </submittedName>
</protein>
<proteinExistence type="predicted"/>
<organism evidence="1 2">
    <name type="scientific">Sulfitobacter pacificus</name>
    <dbReference type="NCBI Taxonomy" id="1499314"/>
    <lineage>
        <taxon>Bacteria</taxon>
        <taxon>Pseudomonadati</taxon>
        <taxon>Pseudomonadota</taxon>
        <taxon>Alphaproteobacteria</taxon>
        <taxon>Rhodobacterales</taxon>
        <taxon>Roseobacteraceae</taxon>
        <taxon>Sulfitobacter</taxon>
    </lineage>
</organism>
<dbReference type="EMBL" id="BSNL01000001">
    <property type="protein sequence ID" value="GLQ26931.1"/>
    <property type="molecule type" value="Genomic_DNA"/>
</dbReference>